<gene>
    <name evidence="1" type="ORF">C943_01007</name>
</gene>
<dbReference type="STRING" id="1239962.C943_01007"/>
<proteinExistence type="predicted"/>
<keyword evidence="2" id="KW-1185">Reference proteome</keyword>
<reference evidence="1" key="1">
    <citation type="submission" date="2013-01" db="EMBL/GenBank/DDBJ databases">
        <title>Genome assembly of Mariniradius saccharolyticus AK6.</title>
        <authorList>
            <person name="Vaidya B."/>
            <person name="Khatri I."/>
            <person name="Tanuku N.R.S."/>
            <person name="Subramanian S."/>
            <person name="Pinnaka A."/>
        </authorList>
    </citation>
    <scope>NUCLEOTIDE SEQUENCE [LARGE SCALE GENOMIC DNA]</scope>
    <source>
        <strain evidence="1">AK6</strain>
    </source>
</reference>
<organism evidence="1 2">
    <name type="scientific">Mariniradius saccharolyticus AK6</name>
    <dbReference type="NCBI Taxonomy" id="1239962"/>
    <lineage>
        <taxon>Bacteria</taxon>
        <taxon>Pseudomonadati</taxon>
        <taxon>Bacteroidota</taxon>
        <taxon>Cytophagia</taxon>
        <taxon>Cytophagales</taxon>
        <taxon>Cyclobacteriaceae</taxon>
        <taxon>Mariniradius</taxon>
    </lineage>
</organism>
<name>M7XCP8_9BACT</name>
<accession>M7XCP8</accession>
<comment type="caution">
    <text evidence="1">The sequence shown here is derived from an EMBL/GenBank/DDBJ whole genome shotgun (WGS) entry which is preliminary data.</text>
</comment>
<protein>
    <submittedName>
        <fullName evidence="1">Uncharacterized protein</fullName>
    </submittedName>
</protein>
<evidence type="ECO:0000313" key="1">
    <source>
        <dbReference type="EMBL" id="EMS32654.1"/>
    </source>
</evidence>
<sequence>MGFVPRYVSIHSSLINRTKKRNPSEGRVFWVIKKMTKSCEIDENSRLKKWKLFKWVMLEKRG</sequence>
<dbReference type="AlphaFoldDB" id="M7XCP8"/>
<dbReference type="InParanoid" id="M7XCP8"/>
<evidence type="ECO:0000313" key="2">
    <source>
        <dbReference type="Proteomes" id="UP000010953"/>
    </source>
</evidence>
<dbReference type="Proteomes" id="UP000010953">
    <property type="component" value="Unassembled WGS sequence"/>
</dbReference>
<dbReference type="EMBL" id="AMZY02000012">
    <property type="protein sequence ID" value="EMS32654.1"/>
    <property type="molecule type" value="Genomic_DNA"/>
</dbReference>